<name>A0A9D2RWV5_9FIRM</name>
<sequence length="123" mass="13386">MYIGFRCIICVQCISQCRLFSDSKTVQNALVSEMEDVFSDGSDSDVFVSDETKDPAGADSAGNASNVEDTITQDGIVYERGTYSVKVIGYTDELKSVSKITIPAYVGELRASLTWNTSTSHHP</sequence>
<comment type="caution">
    <text evidence="2">The sequence shown here is derived from an EMBL/GenBank/DDBJ whole genome shotgun (WGS) entry which is preliminary data.</text>
</comment>
<protein>
    <submittedName>
        <fullName evidence="2">Uncharacterized protein</fullName>
    </submittedName>
</protein>
<feature type="compositionally biased region" description="Low complexity" evidence="1">
    <location>
        <begin position="40"/>
        <end position="49"/>
    </location>
</feature>
<evidence type="ECO:0000313" key="2">
    <source>
        <dbReference type="EMBL" id="HJB29116.1"/>
    </source>
</evidence>
<reference evidence="2" key="2">
    <citation type="submission" date="2021-04" db="EMBL/GenBank/DDBJ databases">
        <authorList>
            <person name="Gilroy R."/>
        </authorList>
    </citation>
    <scope>NUCLEOTIDE SEQUENCE</scope>
    <source>
        <strain evidence="2">ChiSjej1B19-5720</strain>
    </source>
</reference>
<evidence type="ECO:0000256" key="1">
    <source>
        <dbReference type="SAM" id="MobiDB-lite"/>
    </source>
</evidence>
<accession>A0A9D2RWV5</accession>
<reference evidence="2" key="1">
    <citation type="journal article" date="2021" name="PeerJ">
        <title>Extensive microbial diversity within the chicken gut microbiome revealed by metagenomics and culture.</title>
        <authorList>
            <person name="Gilroy R."/>
            <person name="Ravi A."/>
            <person name="Getino M."/>
            <person name="Pursley I."/>
            <person name="Horton D.L."/>
            <person name="Alikhan N.F."/>
            <person name="Baker D."/>
            <person name="Gharbi K."/>
            <person name="Hall N."/>
            <person name="Watson M."/>
            <person name="Adriaenssens E.M."/>
            <person name="Foster-Nyarko E."/>
            <person name="Jarju S."/>
            <person name="Secka A."/>
            <person name="Antonio M."/>
            <person name="Oren A."/>
            <person name="Chaudhuri R.R."/>
            <person name="La Ragione R."/>
            <person name="Hildebrand F."/>
            <person name="Pallen M.J."/>
        </authorList>
    </citation>
    <scope>NUCLEOTIDE SEQUENCE</scope>
    <source>
        <strain evidence="2">ChiSjej1B19-5720</strain>
    </source>
</reference>
<evidence type="ECO:0000313" key="3">
    <source>
        <dbReference type="Proteomes" id="UP000823842"/>
    </source>
</evidence>
<dbReference type="AlphaFoldDB" id="A0A9D2RWV5"/>
<organism evidence="2 3">
    <name type="scientific">Candidatus Blautia faecavium</name>
    <dbReference type="NCBI Taxonomy" id="2838487"/>
    <lineage>
        <taxon>Bacteria</taxon>
        <taxon>Bacillati</taxon>
        <taxon>Bacillota</taxon>
        <taxon>Clostridia</taxon>
        <taxon>Lachnospirales</taxon>
        <taxon>Lachnospiraceae</taxon>
        <taxon>Blautia</taxon>
    </lineage>
</organism>
<proteinExistence type="predicted"/>
<gene>
    <name evidence="2" type="ORF">IAA06_10040</name>
</gene>
<dbReference type="EMBL" id="DWYZ01000187">
    <property type="protein sequence ID" value="HJB29116.1"/>
    <property type="molecule type" value="Genomic_DNA"/>
</dbReference>
<dbReference type="Proteomes" id="UP000823842">
    <property type="component" value="Unassembled WGS sequence"/>
</dbReference>
<feature type="region of interest" description="Disordered" evidence="1">
    <location>
        <begin position="40"/>
        <end position="67"/>
    </location>
</feature>